<dbReference type="RefSeq" id="WP_261694245.1">
    <property type="nucleotide sequence ID" value="NZ_CP104694.1"/>
</dbReference>
<organism evidence="2 3">
    <name type="scientific">Tahibacter amnicola</name>
    <dbReference type="NCBI Taxonomy" id="2976241"/>
    <lineage>
        <taxon>Bacteria</taxon>
        <taxon>Pseudomonadati</taxon>
        <taxon>Pseudomonadota</taxon>
        <taxon>Gammaproteobacteria</taxon>
        <taxon>Lysobacterales</taxon>
        <taxon>Rhodanobacteraceae</taxon>
        <taxon>Tahibacter</taxon>
    </lineage>
</organism>
<protein>
    <submittedName>
        <fullName evidence="2">Uncharacterized protein</fullName>
    </submittedName>
</protein>
<evidence type="ECO:0000313" key="2">
    <source>
        <dbReference type="EMBL" id="UXI67268.1"/>
    </source>
</evidence>
<name>A0ABY6BB35_9GAMM</name>
<accession>A0ABY6BB35</accession>
<keyword evidence="1" id="KW-0472">Membrane</keyword>
<feature type="transmembrane region" description="Helical" evidence="1">
    <location>
        <begin position="87"/>
        <end position="104"/>
    </location>
</feature>
<feature type="transmembrane region" description="Helical" evidence="1">
    <location>
        <begin position="116"/>
        <end position="139"/>
    </location>
</feature>
<dbReference type="Proteomes" id="UP001064632">
    <property type="component" value="Chromosome"/>
</dbReference>
<evidence type="ECO:0000256" key="1">
    <source>
        <dbReference type="SAM" id="Phobius"/>
    </source>
</evidence>
<keyword evidence="3" id="KW-1185">Reference proteome</keyword>
<feature type="transmembrane region" description="Helical" evidence="1">
    <location>
        <begin position="58"/>
        <end position="81"/>
    </location>
</feature>
<feature type="transmembrane region" description="Helical" evidence="1">
    <location>
        <begin position="30"/>
        <end position="49"/>
    </location>
</feature>
<keyword evidence="1" id="KW-0812">Transmembrane</keyword>
<proteinExistence type="predicted"/>
<sequence length="196" mass="19959">MTPPPTPIALLPGLCPVLWAATDTRSALLLAAAAVAIHVATRVFLGIFAPPGNGSDRWLLAAAVVTSTGITAFALSAIAPAFSGDTAVGATLIVANAAWLQSLSHQAVNHDWHSPFFLATIVIATGLLRELLADGTVLANASDLFTAAPAIHGSNGIALFHHPAGVLAGLAVAIAVGRTARARLRRDSTPDTSRNA</sequence>
<evidence type="ECO:0000313" key="3">
    <source>
        <dbReference type="Proteomes" id="UP001064632"/>
    </source>
</evidence>
<dbReference type="EMBL" id="CP104694">
    <property type="protein sequence ID" value="UXI67268.1"/>
    <property type="molecule type" value="Genomic_DNA"/>
</dbReference>
<gene>
    <name evidence="2" type="ORF">N4264_21395</name>
</gene>
<feature type="transmembrane region" description="Helical" evidence="1">
    <location>
        <begin position="159"/>
        <end position="177"/>
    </location>
</feature>
<keyword evidence="1" id="KW-1133">Transmembrane helix</keyword>
<reference evidence="2" key="1">
    <citation type="submission" date="2022-09" db="EMBL/GenBank/DDBJ databases">
        <title>Tahibacter sp. nov., isolated from a fresh water.</title>
        <authorList>
            <person name="Baek J.H."/>
            <person name="Lee J.K."/>
            <person name="Kim J.M."/>
            <person name="Jeon C.O."/>
        </authorList>
    </citation>
    <scope>NUCLEOTIDE SEQUENCE</scope>
    <source>
        <strain evidence="2">W38</strain>
    </source>
</reference>